<dbReference type="AlphaFoldDB" id="A0AAW4XIS9"/>
<sequence length="566" mass="59941">MEITRAEYAALYGPTVGDQVRLGDTDLWIQIEEDRTFGGEEAVFGGGKSIRESMAQGVTTRAEGAPDTVITNVIVLDWWGIVRADVGIRDGRIVALGRAGNPDIADGVHPKLQIGPSTDVISGEGRILTAGAFDSHVHLLSPSQIVEALATGITTIAGGGTGPSEGSKATTVTPGPWHLMQMHRALDVLPVNVLLLGKGNTVSAEGLREQALAGAAGYKVHEDWGSTPAAIDAALRAADEHGLQVALHSDSLNEAGFVESTLAAIGGRSIHAFHVEGAGGGHAPDILSIAGLPHIIPGSTNPTLPHTINTVDEHLDMLMVCHHLNPAVPEDLAFAESRIRATTIAAEDILHDMGALSITSSDAQAMGRIGEVVTRTWQVAHVMKNRRGALDGGMPADNERARRYVAKYTINPAIAHGVDHELGSIEEGKLADLVLWDPKFFGIRPSLVIKGGSIAWAALGDPNASIPTPQPVLQRPAFGDALAPHTSVSFVSPAALDEGLAERLGLRRRLLPLRPTRHIGKADMKQNDVLPRIEIRPDTFDIDIDGERVVPAPATELPLAQLYSMF</sequence>
<dbReference type="Proteomes" id="UP001198630">
    <property type="component" value="Unassembled WGS sequence"/>
</dbReference>
<dbReference type="RefSeq" id="WP_159418295.1">
    <property type="nucleotide sequence ID" value="NZ_CP027557.1"/>
</dbReference>
<comment type="PTM">
    <text evidence="6">Carboxylation allows a single lysine to coordinate two nickel ions.</text>
</comment>
<comment type="subunit">
    <text evidence="6">Heterotrimer of UreA (gamma), UreB (beta) and UreC (alpha) subunits. Three heterotrimers associate to form the active enzyme.</text>
</comment>
<gene>
    <name evidence="6" type="primary">ureC</name>
    <name evidence="15" type="ORF">LQ384_18345</name>
</gene>
<dbReference type="PROSITE" id="PS01120">
    <property type="entry name" value="UREASE_1"/>
    <property type="match status" value="1"/>
</dbReference>
<evidence type="ECO:0000256" key="7">
    <source>
        <dbReference type="NCBIfam" id="TIGR01792"/>
    </source>
</evidence>
<comment type="catalytic activity">
    <reaction evidence="5 6 12">
        <text>urea + 2 H2O + H(+) = hydrogencarbonate + 2 NH4(+)</text>
        <dbReference type="Rhea" id="RHEA:20557"/>
        <dbReference type="ChEBI" id="CHEBI:15377"/>
        <dbReference type="ChEBI" id="CHEBI:15378"/>
        <dbReference type="ChEBI" id="CHEBI:16199"/>
        <dbReference type="ChEBI" id="CHEBI:17544"/>
        <dbReference type="ChEBI" id="CHEBI:28938"/>
        <dbReference type="EC" id="3.5.1.5"/>
    </reaction>
</comment>
<accession>A0AAW4XIS9</accession>
<protein>
    <recommendedName>
        <fullName evidence="6 7">Urease subunit alpha</fullName>
        <ecNumber evidence="6 7">3.5.1.5</ecNumber>
    </recommendedName>
    <alternativeName>
        <fullName evidence="6">Urea amidohydrolase subunit alpha</fullName>
    </alternativeName>
</protein>
<dbReference type="PANTHER" id="PTHR43440:SF1">
    <property type="entry name" value="UREASE"/>
    <property type="match status" value="1"/>
</dbReference>
<comment type="caution">
    <text evidence="15">The sequence shown here is derived from an EMBL/GenBank/DDBJ whole genome shotgun (WGS) entry which is preliminary data.</text>
</comment>
<dbReference type="PANTHER" id="PTHR43440">
    <property type="entry name" value="UREASE"/>
    <property type="match status" value="1"/>
</dbReference>
<feature type="domain" description="Urease" evidence="14">
    <location>
        <begin position="131"/>
        <end position="566"/>
    </location>
</feature>
<evidence type="ECO:0000256" key="1">
    <source>
        <dbReference type="ARBA" id="ARBA00004897"/>
    </source>
</evidence>
<dbReference type="CDD" id="cd00375">
    <property type="entry name" value="Urease_alpha"/>
    <property type="match status" value="1"/>
</dbReference>
<dbReference type="InterPro" id="IPR017950">
    <property type="entry name" value="Urease_AS"/>
</dbReference>
<comment type="similarity">
    <text evidence="6 13">Belongs to the metallo-dependent hydrolases superfamily. Urease alpha subunit family.</text>
</comment>
<dbReference type="PRINTS" id="PR01752">
    <property type="entry name" value="UREASE"/>
</dbReference>
<evidence type="ECO:0000256" key="11">
    <source>
        <dbReference type="PROSITE-ProRule" id="PRU00700"/>
    </source>
</evidence>
<feature type="binding site" description="via carbamate group" evidence="6 9">
    <location>
        <position position="219"/>
    </location>
    <ligand>
        <name>Ni(2+)</name>
        <dbReference type="ChEBI" id="CHEBI:49786"/>
        <label>1</label>
    </ligand>
</feature>
<feature type="binding site" evidence="6 9">
    <location>
        <position position="362"/>
    </location>
    <ligand>
        <name>Ni(2+)</name>
        <dbReference type="ChEBI" id="CHEBI:49786"/>
        <label>1</label>
    </ligand>
</feature>
<comment type="pathway">
    <text evidence="1 6">Nitrogen metabolism; urea degradation; CO(2) and NH(3) from urea (urease route): step 1/1.</text>
</comment>
<dbReference type="GO" id="GO:0009039">
    <property type="term" value="F:urease activity"/>
    <property type="evidence" value="ECO:0007669"/>
    <property type="project" value="UniProtKB-UniRule"/>
</dbReference>
<feature type="binding site" evidence="6 9">
    <location>
        <position position="138"/>
    </location>
    <ligand>
        <name>Ni(2+)</name>
        <dbReference type="ChEBI" id="CHEBI:49786"/>
        <label>1</label>
    </ligand>
</feature>
<evidence type="ECO:0000256" key="13">
    <source>
        <dbReference type="RuleBase" id="RU004158"/>
    </source>
</evidence>
<evidence type="ECO:0000256" key="9">
    <source>
        <dbReference type="PIRSR" id="PIRSR611612-51"/>
    </source>
</evidence>
<dbReference type="SUPFAM" id="SSF51338">
    <property type="entry name" value="Composite domain of metallo-dependent hydrolases"/>
    <property type="match status" value="1"/>
</dbReference>
<keyword evidence="3 6" id="KW-0479">Metal-binding</keyword>
<feature type="binding site" evidence="6 9">
    <location>
        <position position="136"/>
    </location>
    <ligand>
        <name>Ni(2+)</name>
        <dbReference type="ChEBI" id="CHEBI:49786"/>
        <label>1</label>
    </ligand>
</feature>
<name>A0AAW4XIS9_RHORH</name>
<dbReference type="InterPro" id="IPR011059">
    <property type="entry name" value="Metal-dep_hydrolase_composite"/>
</dbReference>
<dbReference type="InterPro" id="IPR029754">
    <property type="entry name" value="Urease_Ni-bd"/>
</dbReference>
<evidence type="ECO:0000256" key="3">
    <source>
        <dbReference type="ARBA" id="ARBA00022723"/>
    </source>
</evidence>
<evidence type="ECO:0000259" key="14">
    <source>
        <dbReference type="PROSITE" id="PS51368"/>
    </source>
</evidence>
<dbReference type="NCBIfam" id="NF009685">
    <property type="entry name" value="PRK13206.1"/>
    <property type="match status" value="1"/>
</dbReference>
<dbReference type="GO" id="GO:0043419">
    <property type="term" value="P:urea catabolic process"/>
    <property type="evidence" value="ECO:0007669"/>
    <property type="project" value="UniProtKB-UniRule"/>
</dbReference>
<proteinExistence type="inferred from homology"/>
<dbReference type="Gene3D" id="3.20.20.140">
    <property type="entry name" value="Metal-dependent hydrolases"/>
    <property type="match status" value="1"/>
</dbReference>
<dbReference type="InterPro" id="IPR032466">
    <property type="entry name" value="Metal_Hydrolase"/>
</dbReference>
<evidence type="ECO:0000313" key="15">
    <source>
        <dbReference type="EMBL" id="MCD2113074.1"/>
    </source>
</evidence>
<dbReference type="HAMAP" id="MF_01953">
    <property type="entry name" value="Urease_alpha"/>
    <property type="match status" value="1"/>
</dbReference>
<evidence type="ECO:0000256" key="5">
    <source>
        <dbReference type="ARBA" id="ARBA00047778"/>
    </source>
</evidence>
<evidence type="ECO:0000256" key="6">
    <source>
        <dbReference type="HAMAP-Rule" id="MF_01953"/>
    </source>
</evidence>
<keyword evidence="2 6" id="KW-0533">Nickel</keyword>
<dbReference type="EMBL" id="JAJNCO010000010">
    <property type="protein sequence ID" value="MCD2113074.1"/>
    <property type="molecule type" value="Genomic_DNA"/>
</dbReference>
<keyword evidence="6 11" id="KW-0963">Cytoplasm</keyword>
<comment type="PTM">
    <text evidence="8">Carbamylation allows a single lysine to coordinate two nickel ions.</text>
</comment>
<dbReference type="SUPFAM" id="SSF51556">
    <property type="entry name" value="Metallo-dependent hydrolases"/>
    <property type="match status" value="1"/>
</dbReference>
<dbReference type="Pfam" id="PF01979">
    <property type="entry name" value="Amidohydro_1"/>
    <property type="match status" value="1"/>
</dbReference>
<feature type="modified residue" description="N6-carboxylysine" evidence="6 8">
    <location>
        <position position="219"/>
    </location>
</feature>
<dbReference type="InterPro" id="IPR006680">
    <property type="entry name" value="Amidohydro-rel"/>
</dbReference>
<feature type="binding site" evidence="6 9">
    <location>
        <position position="274"/>
    </location>
    <ligand>
        <name>Ni(2+)</name>
        <dbReference type="ChEBI" id="CHEBI:49786"/>
        <label>2</label>
    </ligand>
</feature>
<feature type="binding site" description="via carbamate group" evidence="6 9">
    <location>
        <position position="219"/>
    </location>
    <ligand>
        <name>Ni(2+)</name>
        <dbReference type="ChEBI" id="CHEBI:49786"/>
        <label>2</label>
    </ligand>
</feature>
<feature type="binding site" evidence="6 9">
    <location>
        <position position="248"/>
    </location>
    <ligand>
        <name>Ni(2+)</name>
        <dbReference type="ChEBI" id="CHEBI:49786"/>
        <label>2</label>
    </ligand>
</feature>
<dbReference type="Pfam" id="PF00449">
    <property type="entry name" value="Urease_alpha"/>
    <property type="match status" value="1"/>
</dbReference>
<dbReference type="InterPro" id="IPR050112">
    <property type="entry name" value="Urease_alpha_subunit"/>
</dbReference>
<dbReference type="InterPro" id="IPR011612">
    <property type="entry name" value="Urease_alpha_N_dom"/>
</dbReference>
<feature type="active site" description="Proton donor" evidence="6 10">
    <location>
        <position position="322"/>
    </location>
</feature>
<reference evidence="15" key="1">
    <citation type="submission" date="2021-11" db="EMBL/GenBank/DDBJ databases">
        <title>Development of a sustainable strategy for remediation of hydrocarbon-contaminated territories based on the waste exchange concept.</title>
        <authorList>
            <person name="Elkin A."/>
        </authorList>
    </citation>
    <scope>NUCLEOTIDE SEQUENCE</scope>
    <source>
        <strain evidence="15">IEGM 757</strain>
    </source>
</reference>
<feature type="binding site" evidence="6 11">
    <location>
        <position position="221"/>
    </location>
    <ligand>
        <name>substrate</name>
    </ligand>
</feature>
<dbReference type="NCBIfam" id="NF009686">
    <property type="entry name" value="PRK13207.1"/>
    <property type="match status" value="1"/>
</dbReference>
<evidence type="ECO:0000313" key="16">
    <source>
        <dbReference type="Proteomes" id="UP001198630"/>
    </source>
</evidence>
<evidence type="ECO:0000256" key="4">
    <source>
        <dbReference type="ARBA" id="ARBA00022801"/>
    </source>
</evidence>
<dbReference type="GO" id="GO:0005737">
    <property type="term" value="C:cytoplasm"/>
    <property type="evidence" value="ECO:0007669"/>
    <property type="project" value="UniProtKB-SubCell"/>
</dbReference>
<evidence type="ECO:0000256" key="2">
    <source>
        <dbReference type="ARBA" id="ARBA00022596"/>
    </source>
</evidence>
<dbReference type="EC" id="3.5.1.5" evidence="6 7"/>
<dbReference type="InterPro" id="IPR017951">
    <property type="entry name" value="Urease_asu_c"/>
</dbReference>
<comment type="cofactor">
    <cofactor evidence="6 9 12">
        <name>Ni cation</name>
        <dbReference type="ChEBI" id="CHEBI:25516"/>
    </cofactor>
    <text evidence="6 9 12">Binds 2 nickel ions per subunit.</text>
</comment>
<dbReference type="GO" id="GO:0016151">
    <property type="term" value="F:nickel cation binding"/>
    <property type="evidence" value="ECO:0007669"/>
    <property type="project" value="UniProtKB-UniRule"/>
</dbReference>
<dbReference type="PROSITE" id="PS00145">
    <property type="entry name" value="UREASE_2"/>
    <property type="match status" value="1"/>
</dbReference>
<dbReference type="PROSITE" id="PS51368">
    <property type="entry name" value="UREASE_3"/>
    <property type="match status" value="1"/>
</dbReference>
<keyword evidence="4 6" id="KW-0378">Hydrolase</keyword>
<comment type="subcellular location">
    <subcellularLocation>
        <location evidence="6 11">Cytoplasm</location>
    </subcellularLocation>
</comment>
<evidence type="ECO:0000256" key="12">
    <source>
        <dbReference type="RuleBase" id="RU000510"/>
    </source>
</evidence>
<dbReference type="Gene3D" id="2.30.40.10">
    <property type="entry name" value="Urease, subunit C, domain 1"/>
    <property type="match status" value="1"/>
</dbReference>
<dbReference type="InterPro" id="IPR005848">
    <property type="entry name" value="Urease_asu"/>
</dbReference>
<organism evidence="15 16">
    <name type="scientific">Rhodococcus rhodochrous</name>
    <dbReference type="NCBI Taxonomy" id="1829"/>
    <lineage>
        <taxon>Bacteria</taxon>
        <taxon>Bacillati</taxon>
        <taxon>Actinomycetota</taxon>
        <taxon>Actinomycetes</taxon>
        <taxon>Mycobacteriales</taxon>
        <taxon>Nocardiaceae</taxon>
        <taxon>Rhodococcus</taxon>
    </lineage>
</organism>
<dbReference type="NCBIfam" id="TIGR01792">
    <property type="entry name" value="urease_alph"/>
    <property type="match status" value="1"/>
</dbReference>
<evidence type="ECO:0000256" key="10">
    <source>
        <dbReference type="PIRSR" id="PIRSR611612-52"/>
    </source>
</evidence>
<evidence type="ECO:0000256" key="8">
    <source>
        <dbReference type="PIRSR" id="PIRSR611612-50"/>
    </source>
</evidence>